<feature type="domain" description="Pyridoxamine 5'-phosphate oxidase N-terminal" evidence="2">
    <location>
        <begin position="34"/>
        <end position="132"/>
    </location>
</feature>
<dbReference type="InterPro" id="IPR011576">
    <property type="entry name" value="Pyridox_Oxase_N"/>
</dbReference>
<dbReference type="HOGENOM" id="CLU_072070_1_0_6"/>
<dbReference type="STRING" id="565045.NOR51B_2438"/>
<dbReference type="PANTHER" id="PTHR42815:SF2">
    <property type="entry name" value="FAD-BINDING, PUTATIVE (AFU_ORTHOLOGUE AFUA_6G07600)-RELATED"/>
    <property type="match status" value="1"/>
</dbReference>
<dbReference type="RefSeq" id="WP_009021230.1">
    <property type="nucleotide sequence ID" value="NZ_DS999411.1"/>
</dbReference>
<dbReference type="Pfam" id="PF01243">
    <property type="entry name" value="PNPOx_N"/>
    <property type="match status" value="1"/>
</dbReference>
<feature type="compositionally biased region" description="Basic and acidic residues" evidence="1">
    <location>
        <begin position="208"/>
        <end position="217"/>
    </location>
</feature>
<dbReference type="EMBL" id="DS999411">
    <property type="protein sequence ID" value="EED36487.1"/>
    <property type="molecule type" value="Genomic_DNA"/>
</dbReference>
<proteinExistence type="predicted"/>
<dbReference type="InterPro" id="IPR012349">
    <property type="entry name" value="Split_barrel_FMN-bd"/>
</dbReference>
<gene>
    <name evidence="3" type="ORF">NOR51B_2438</name>
</gene>
<dbReference type="AlphaFoldDB" id="B8KVK9"/>
<dbReference type="Gene3D" id="2.30.110.10">
    <property type="entry name" value="Electron Transport, Fmn-binding Protein, Chain A"/>
    <property type="match status" value="1"/>
</dbReference>
<evidence type="ECO:0000259" key="2">
    <source>
        <dbReference type="Pfam" id="PF01243"/>
    </source>
</evidence>
<evidence type="ECO:0000256" key="1">
    <source>
        <dbReference type="SAM" id="MobiDB-lite"/>
    </source>
</evidence>
<sequence>MAFYTQSQKSMQAQFESEPLAASVEAAIVRDELDDMHRSFIETRDFFFLSTVDSEGCPTVSHKGGAPGIVTVLDSSTIAFPNYDGNGMFLSMGNISDTGKIGLLFIDFETPNRIRIQATASVCGDDDLLERYPGANLIVRARIDKVFLNCARYIHRHQRVESSPYVPASDGTQPFPAWKRIDVLQDSLRPQDKGRAEIEGGTITQDEYGEKLEAGES</sequence>
<evidence type="ECO:0000313" key="4">
    <source>
        <dbReference type="Proteomes" id="UP000004699"/>
    </source>
</evidence>
<feature type="compositionally biased region" description="Basic and acidic residues" evidence="1">
    <location>
        <begin position="189"/>
        <end position="198"/>
    </location>
</feature>
<dbReference type="PANTHER" id="PTHR42815">
    <property type="entry name" value="FAD-BINDING, PUTATIVE (AFU_ORTHOLOGUE AFUA_6G07600)-RELATED"/>
    <property type="match status" value="1"/>
</dbReference>
<name>B8KVK9_9GAMM</name>
<dbReference type="eggNOG" id="COG3576">
    <property type="taxonomic scope" value="Bacteria"/>
</dbReference>
<reference evidence="4" key="1">
    <citation type="journal article" date="2013" name="BMC Microbiol.">
        <title>Taxonomy and evolution of bacteriochlorophyll a-containing members of the OM60/NOR5 clade of marine gammaproteobacteria: description of Luminiphilus syltensis gen. nov., sp. nov., reclassification of Haliea rubra as Pseudohaliea rubra gen. nov., comb. nov., and emendation of Chromatocurvus halotolerans.</title>
        <authorList>
            <person name="Spring S."/>
            <person name="Riedel T."/>
            <person name="Sproer C."/>
            <person name="Yan S."/>
            <person name="Harder J."/>
            <person name="Fuchs B.M."/>
        </authorList>
    </citation>
    <scope>NUCLEOTIDE SEQUENCE [LARGE SCALE GENOMIC DNA]</scope>
    <source>
        <strain evidence="4">NOR51-B</strain>
    </source>
</reference>
<keyword evidence="4" id="KW-1185">Reference proteome</keyword>
<dbReference type="Proteomes" id="UP000004699">
    <property type="component" value="Unassembled WGS sequence"/>
</dbReference>
<protein>
    <submittedName>
        <fullName evidence="3">Pyridoxamine 5'-phosphate oxidase family protein</fullName>
    </submittedName>
</protein>
<accession>B8KVK9</accession>
<organism evidence="3 4">
    <name type="scientific">Luminiphilus syltensis NOR5-1B</name>
    <dbReference type="NCBI Taxonomy" id="565045"/>
    <lineage>
        <taxon>Bacteria</taxon>
        <taxon>Pseudomonadati</taxon>
        <taxon>Pseudomonadota</taxon>
        <taxon>Gammaproteobacteria</taxon>
        <taxon>Cellvibrionales</taxon>
        <taxon>Halieaceae</taxon>
        <taxon>Luminiphilus</taxon>
    </lineage>
</organism>
<feature type="region of interest" description="Disordered" evidence="1">
    <location>
        <begin position="189"/>
        <end position="217"/>
    </location>
</feature>
<dbReference type="SUPFAM" id="SSF50475">
    <property type="entry name" value="FMN-binding split barrel"/>
    <property type="match status" value="1"/>
</dbReference>
<evidence type="ECO:0000313" key="3">
    <source>
        <dbReference type="EMBL" id="EED36487.1"/>
    </source>
</evidence>